<organism evidence="2 3">
    <name type="scientific">Prorocentrum cordatum</name>
    <dbReference type="NCBI Taxonomy" id="2364126"/>
    <lineage>
        <taxon>Eukaryota</taxon>
        <taxon>Sar</taxon>
        <taxon>Alveolata</taxon>
        <taxon>Dinophyceae</taxon>
        <taxon>Prorocentrales</taxon>
        <taxon>Prorocentraceae</taxon>
        <taxon>Prorocentrum</taxon>
    </lineage>
</organism>
<reference evidence="2" key="1">
    <citation type="submission" date="2023-10" db="EMBL/GenBank/DDBJ databases">
        <authorList>
            <person name="Chen Y."/>
            <person name="Shah S."/>
            <person name="Dougan E. K."/>
            <person name="Thang M."/>
            <person name="Chan C."/>
        </authorList>
    </citation>
    <scope>NUCLEOTIDE SEQUENCE [LARGE SCALE GENOMIC DNA]</scope>
</reference>
<keyword evidence="3" id="KW-1185">Reference proteome</keyword>
<accession>A0ABN9TT68</accession>
<dbReference type="Proteomes" id="UP001189429">
    <property type="component" value="Unassembled WGS sequence"/>
</dbReference>
<proteinExistence type="predicted"/>
<feature type="compositionally biased region" description="Basic and acidic residues" evidence="1">
    <location>
        <begin position="276"/>
        <end position="289"/>
    </location>
</feature>
<comment type="caution">
    <text evidence="2">The sequence shown here is derived from an EMBL/GenBank/DDBJ whole genome shotgun (WGS) entry which is preliminary data.</text>
</comment>
<feature type="region of interest" description="Disordered" evidence="1">
    <location>
        <begin position="372"/>
        <end position="425"/>
    </location>
</feature>
<feature type="region of interest" description="Disordered" evidence="1">
    <location>
        <begin position="134"/>
        <end position="157"/>
    </location>
</feature>
<evidence type="ECO:0000313" key="3">
    <source>
        <dbReference type="Proteomes" id="UP001189429"/>
    </source>
</evidence>
<name>A0ABN9TT68_9DINO</name>
<gene>
    <name evidence="2" type="ORF">PCOR1329_LOCUS41704</name>
</gene>
<feature type="compositionally biased region" description="Basic and acidic residues" evidence="1">
    <location>
        <begin position="135"/>
        <end position="151"/>
    </location>
</feature>
<feature type="region of interest" description="Disordered" evidence="1">
    <location>
        <begin position="276"/>
        <end position="358"/>
    </location>
</feature>
<feature type="compositionally biased region" description="Acidic residues" evidence="1">
    <location>
        <begin position="290"/>
        <end position="323"/>
    </location>
</feature>
<protein>
    <submittedName>
        <fullName evidence="2">Uncharacterized protein</fullName>
    </submittedName>
</protein>
<dbReference type="EMBL" id="CAUYUJ010015016">
    <property type="protein sequence ID" value="CAK0848865.1"/>
    <property type="molecule type" value="Genomic_DNA"/>
</dbReference>
<evidence type="ECO:0000313" key="2">
    <source>
        <dbReference type="EMBL" id="CAK0848865.1"/>
    </source>
</evidence>
<evidence type="ECO:0000256" key="1">
    <source>
        <dbReference type="SAM" id="MobiDB-lite"/>
    </source>
</evidence>
<sequence>MPMHRHFGPFALTLALVPAERLRGPTDDIEMKTQAIIMRHFTDSDEIDNAEDMDEPADTDELTKRAVMLIELRGELFPSQTFTQIYGEQVLQRVADDREKDWALADEAVDWACSRSRMIRAMLRRVSQSATFRTAKKEKDASPGYAEKLEGDPDEPNEAEVRAMWKGGVAKKIPGLTFGKLRSWLATKGADGKTKKKKGNDNLLLEKKHVKTGMTITATRFSRLGQKALAIWEEVAFKARPKMVMQMALMDGMEGHEEFVKGLANKYIEGCTTKEEMETAKKAEPKPSPDEDGPEEDEGDDQFDGELNSDADDASEEDDDDVELPVMRKPAMAEKFSMKRPAAYCGGTPPEEGEGWMREPRSAELVRAEDRHLEGARAASAADEAEPDCARRNQTPGPRAKTAMETVMAEAEQGGSTQDDTSIPAGLFDGFRAAAVAGQTWTPRQSADSGCPPLFAGVTVSSAAEQRSQRT</sequence>